<evidence type="ECO:0000313" key="7">
    <source>
        <dbReference type="EMBL" id="AUX43044.1"/>
    </source>
</evidence>
<keyword evidence="4 5" id="KW-0472">Membrane</keyword>
<dbReference type="Proteomes" id="UP000238348">
    <property type="component" value="Chromosome"/>
</dbReference>
<dbReference type="PANTHER" id="PTHR38480">
    <property type="entry name" value="SLR0254 PROTEIN"/>
    <property type="match status" value="1"/>
</dbReference>
<dbReference type="PANTHER" id="PTHR38480:SF1">
    <property type="entry name" value="SLR0254 PROTEIN"/>
    <property type="match status" value="1"/>
</dbReference>
<keyword evidence="2 5" id="KW-0812">Transmembrane</keyword>
<dbReference type="RefSeq" id="WP_234023893.1">
    <property type="nucleotide sequence ID" value="NZ_CP012673.1"/>
</dbReference>
<accession>A0A2L0EUS0</accession>
<dbReference type="EMBL" id="CP012673">
    <property type="protein sequence ID" value="AUX43044.1"/>
    <property type="molecule type" value="Genomic_DNA"/>
</dbReference>
<gene>
    <name evidence="7" type="ORF">SOCE26_044840</name>
</gene>
<name>A0A2L0EUS0_SORCE</name>
<evidence type="ECO:0000313" key="8">
    <source>
        <dbReference type="Proteomes" id="UP000238348"/>
    </source>
</evidence>
<protein>
    <submittedName>
        <fullName evidence="7">Transporter</fullName>
    </submittedName>
</protein>
<sequence>MALSRPAPLRQRPEAPLDTSAEIETPEHVRFSYRIAGPARRGLAYAVDLLLRGLVMSLLGAIALIAGYSMGTELGQASIGILLLVFFVLEWGYFVFWEFVWNGQSPGKRAVGLRVVSLTGQPLQFHDSVLRNLLRAADFLPSAYALGALVMGLDSRFRRLGDLVAGTMVIAEARHRVTEPVRVIPAPSAKELSRLPQRLPLSGEDRDALELFLRRAPQLSAARAAELAEMAAPLYARRIGVRYKDPQRFLQLLYCRAHEKK</sequence>
<feature type="transmembrane region" description="Helical" evidence="5">
    <location>
        <begin position="49"/>
        <end position="71"/>
    </location>
</feature>
<reference evidence="7 8" key="1">
    <citation type="submission" date="2015-09" db="EMBL/GenBank/DDBJ databases">
        <title>Sorangium comparison.</title>
        <authorList>
            <person name="Zaburannyi N."/>
            <person name="Bunk B."/>
            <person name="Overmann J."/>
            <person name="Mueller R."/>
        </authorList>
    </citation>
    <scope>NUCLEOTIDE SEQUENCE [LARGE SCALE GENOMIC DNA]</scope>
    <source>
        <strain evidence="7 8">So ce26</strain>
    </source>
</reference>
<organism evidence="7 8">
    <name type="scientific">Sorangium cellulosum</name>
    <name type="common">Polyangium cellulosum</name>
    <dbReference type="NCBI Taxonomy" id="56"/>
    <lineage>
        <taxon>Bacteria</taxon>
        <taxon>Pseudomonadati</taxon>
        <taxon>Myxococcota</taxon>
        <taxon>Polyangia</taxon>
        <taxon>Polyangiales</taxon>
        <taxon>Polyangiaceae</taxon>
        <taxon>Sorangium</taxon>
    </lineage>
</organism>
<evidence type="ECO:0000256" key="3">
    <source>
        <dbReference type="ARBA" id="ARBA00022989"/>
    </source>
</evidence>
<dbReference type="Pfam" id="PF06271">
    <property type="entry name" value="RDD"/>
    <property type="match status" value="1"/>
</dbReference>
<dbReference type="AlphaFoldDB" id="A0A2L0EUS0"/>
<comment type="subcellular location">
    <subcellularLocation>
        <location evidence="1">Membrane</location>
        <topology evidence="1">Multi-pass membrane protein</topology>
    </subcellularLocation>
</comment>
<dbReference type="InterPro" id="IPR010432">
    <property type="entry name" value="RDD"/>
</dbReference>
<dbReference type="GO" id="GO:0016020">
    <property type="term" value="C:membrane"/>
    <property type="evidence" value="ECO:0007669"/>
    <property type="project" value="UniProtKB-SubCell"/>
</dbReference>
<evidence type="ECO:0000256" key="1">
    <source>
        <dbReference type="ARBA" id="ARBA00004141"/>
    </source>
</evidence>
<feature type="domain" description="RDD" evidence="6">
    <location>
        <begin position="36"/>
        <end position="166"/>
    </location>
</feature>
<evidence type="ECO:0000256" key="4">
    <source>
        <dbReference type="ARBA" id="ARBA00023136"/>
    </source>
</evidence>
<proteinExistence type="predicted"/>
<evidence type="ECO:0000256" key="5">
    <source>
        <dbReference type="SAM" id="Phobius"/>
    </source>
</evidence>
<evidence type="ECO:0000259" key="6">
    <source>
        <dbReference type="Pfam" id="PF06271"/>
    </source>
</evidence>
<evidence type="ECO:0000256" key="2">
    <source>
        <dbReference type="ARBA" id="ARBA00022692"/>
    </source>
</evidence>
<keyword evidence="3 5" id="KW-1133">Transmembrane helix</keyword>
<feature type="transmembrane region" description="Helical" evidence="5">
    <location>
        <begin position="77"/>
        <end position="100"/>
    </location>
</feature>